<dbReference type="InterPro" id="IPR013783">
    <property type="entry name" value="Ig-like_fold"/>
</dbReference>
<dbReference type="OrthoDB" id="6157628at2759"/>
<name>A0A8S3T5B1_MYTED</name>
<proteinExistence type="predicted"/>
<dbReference type="EMBL" id="CAJPWZ010001999">
    <property type="protein sequence ID" value="CAG2228589.1"/>
    <property type="molecule type" value="Genomic_DNA"/>
</dbReference>
<evidence type="ECO:0008006" key="3">
    <source>
        <dbReference type="Google" id="ProtNLM"/>
    </source>
</evidence>
<reference evidence="1" key="1">
    <citation type="submission" date="2021-03" db="EMBL/GenBank/DDBJ databases">
        <authorList>
            <person name="Bekaert M."/>
        </authorList>
    </citation>
    <scope>NUCLEOTIDE SEQUENCE</scope>
</reference>
<keyword evidence="2" id="KW-1185">Reference proteome</keyword>
<dbReference type="InterPro" id="IPR036179">
    <property type="entry name" value="Ig-like_dom_sf"/>
</dbReference>
<gene>
    <name evidence="1" type="ORF">MEDL_41578</name>
</gene>
<dbReference type="Gene3D" id="2.60.40.10">
    <property type="entry name" value="Immunoglobulins"/>
    <property type="match status" value="1"/>
</dbReference>
<dbReference type="PANTHER" id="PTHR33395">
    <property type="entry name" value="TRANSCRIPTASE, PUTATIVE-RELATED-RELATED"/>
    <property type="match status" value="1"/>
</dbReference>
<dbReference type="SUPFAM" id="SSF48726">
    <property type="entry name" value="Immunoglobulin"/>
    <property type="match status" value="1"/>
</dbReference>
<sequence>MQTDELCKTINGPPIFKDKTKEEWIARPEMSPVEIKCVACGKPKPTIKWFKDKQFIDPGVTGGRTTESDETNICIVENDLGKLNFTYKLEVLSMLKFIKINSSSEKRIPIFTGMKIFSNVRFWFGYHPSLVNKCKTIPGVGDNDTVLIDTLAKPQRAKPTKRKIYLWDKANLPSLKADVTLFVSDFVSQPPHNMNTCWTSFRDKVLTLMDKHINSLPCLRYTNPWMNTDTRRLARRKDRAFKKANATKSTRDVRRYKHLKAECQRNIRQAHSNYVKDIISPEAKQNPKKFWSFVKSGKQEASGVAPLRNTDGLIHNDPKIKANILNNQFKSVFTEEDTNTMPD</sequence>
<protein>
    <recommendedName>
        <fullName evidence="3">Ig-like domain-containing protein</fullName>
    </recommendedName>
</protein>
<dbReference type="PANTHER" id="PTHR33395:SF22">
    <property type="entry name" value="REVERSE TRANSCRIPTASE DOMAIN-CONTAINING PROTEIN"/>
    <property type="match status" value="1"/>
</dbReference>
<evidence type="ECO:0000313" key="1">
    <source>
        <dbReference type="EMBL" id="CAG2228589.1"/>
    </source>
</evidence>
<dbReference type="GO" id="GO:0061343">
    <property type="term" value="P:cell adhesion involved in heart morphogenesis"/>
    <property type="evidence" value="ECO:0007669"/>
    <property type="project" value="TreeGrafter"/>
</dbReference>
<accession>A0A8S3T5B1</accession>
<dbReference type="GO" id="GO:0031012">
    <property type="term" value="C:extracellular matrix"/>
    <property type="evidence" value="ECO:0007669"/>
    <property type="project" value="TreeGrafter"/>
</dbReference>
<evidence type="ECO:0000313" key="2">
    <source>
        <dbReference type="Proteomes" id="UP000683360"/>
    </source>
</evidence>
<dbReference type="GO" id="GO:0007508">
    <property type="term" value="P:larval heart development"/>
    <property type="evidence" value="ECO:0007669"/>
    <property type="project" value="TreeGrafter"/>
</dbReference>
<organism evidence="1 2">
    <name type="scientific">Mytilus edulis</name>
    <name type="common">Blue mussel</name>
    <dbReference type="NCBI Taxonomy" id="6550"/>
    <lineage>
        <taxon>Eukaryota</taxon>
        <taxon>Metazoa</taxon>
        <taxon>Spiralia</taxon>
        <taxon>Lophotrochozoa</taxon>
        <taxon>Mollusca</taxon>
        <taxon>Bivalvia</taxon>
        <taxon>Autobranchia</taxon>
        <taxon>Pteriomorphia</taxon>
        <taxon>Mytilida</taxon>
        <taxon>Mytiloidea</taxon>
        <taxon>Mytilidae</taxon>
        <taxon>Mytilinae</taxon>
        <taxon>Mytilus</taxon>
    </lineage>
</organism>
<comment type="caution">
    <text evidence="1">The sequence shown here is derived from an EMBL/GenBank/DDBJ whole genome shotgun (WGS) entry which is preliminary data.</text>
</comment>
<dbReference type="Proteomes" id="UP000683360">
    <property type="component" value="Unassembled WGS sequence"/>
</dbReference>
<dbReference type="AlphaFoldDB" id="A0A8S3T5B1"/>